<organism evidence="1 2">
    <name type="scientific">Aristaeella lactis</name>
    <dbReference type="NCBI Taxonomy" id="3046383"/>
    <lineage>
        <taxon>Bacteria</taxon>
        <taxon>Bacillati</taxon>
        <taxon>Bacillota</taxon>
        <taxon>Clostridia</taxon>
        <taxon>Eubacteriales</taxon>
        <taxon>Aristaeellaceae</taxon>
        <taxon>Aristaeella</taxon>
    </lineage>
</organism>
<comment type="caution">
    <text evidence="1">The sequence shown here is derived from an EMBL/GenBank/DDBJ whole genome shotgun (WGS) entry which is preliminary data.</text>
</comment>
<accession>A0AC61PIW7</accession>
<sequence length="325" mass="36122">MAKKERIGIVGGRFDPVRSSHIHAALTLLDSGSVDRVLLLLSGEGALVPAEDRWKMLVAACACDKRLIPSRLCLDMDAGPGSDAVMKELSKLYPDAKLRLLPDVSDTSEVSVEEDLSVPVLEYCRCKGLCGFPHKMEHIDLWMDHLFTALKPRRYAHSLSVARTSVQLAELYGENPLKAEQAGLLHDCAKCLPIKDMQRIAVDNHLTDDPDVLASDALLHSIAGACLAEQLYGMTDPDVLEAIRFHNTGYPGMSRLAMCVCLADFMEPLRESFPLLEEVRVLSRSSLEKALLLSLEGTVDYVKSRGWYLYPRTCDTITWLRQVVR</sequence>
<keyword evidence="2" id="KW-1185">Reference proteome</keyword>
<keyword evidence="1" id="KW-0378">Hydrolase</keyword>
<dbReference type="EMBL" id="FWXZ01000001">
    <property type="protein sequence ID" value="SMC41477.1"/>
    <property type="molecule type" value="Genomic_DNA"/>
</dbReference>
<name>A0AC61PIW7_9FIRM</name>
<protein>
    <submittedName>
        <fullName evidence="1">HD superfamily hydrolase of NAD metabolism</fullName>
    </submittedName>
</protein>
<reference evidence="1" key="1">
    <citation type="submission" date="2017-04" db="EMBL/GenBank/DDBJ databases">
        <authorList>
            <person name="Varghese N."/>
            <person name="Submissions S."/>
        </authorList>
    </citation>
    <scope>NUCLEOTIDE SEQUENCE</scope>
    <source>
        <strain evidence="1">WTE2008</strain>
    </source>
</reference>
<evidence type="ECO:0000313" key="1">
    <source>
        <dbReference type="EMBL" id="SMC41477.1"/>
    </source>
</evidence>
<evidence type="ECO:0000313" key="2">
    <source>
        <dbReference type="Proteomes" id="UP000192328"/>
    </source>
</evidence>
<dbReference type="Proteomes" id="UP000192328">
    <property type="component" value="Unassembled WGS sequence"/>
</dbReference>
<proteinExistence type="predicted"/>
<gene>
    <name evidence="1" type="ORF">SAMN06297397_0760</name>
</gene>